<evidence type="ECO:0000313" key="2">
    <source>
        <dbReference type="Proteomes" id="UP000177941"/>
    </source>
</evidence>
<accession>A0A1G1X7Q4</accession>
<protein>
    <submittedName>
        <fullName evidence="1">Uncharacterized protein</fullName>
    </submittedName>
</protein>
<sequence>MDTALASICVVRTVIQAHARLIAINPAYLSAYTPASLMITSIRDLAALQRSTDPVLPKQSEEQ</sequence>
<comment type="caution">
    <text evidence="1">The sequence shown here is derived from an EMBL/GenBank/DDBJ whole genome shotgun (WGS) entry which is preliminary data.</text>
</comment>
<name>A0A1G1X7Q4_9BACT</name>
<evidence type="ECO:0000313" key="1">
    <source>
        <dbReference type="EMBL" id="OGY35989.1"/>
    </source>
</evidence>
<dbReference type="EMBL" id="MHHS01000042">
    <property type="protein sequence ID" value="OGY35989.1"/>
    <property type="molecule type" value="Genomic_DNA"/>
</dbReference>
<dbReference type="AlphaFoldDB" id="A0A1G1X7Q4"/>
<organism evidence="1 2">
    <name type="scientific">Candidatus Andersenbacteria bacterium RIFCSPHIGHO2_12_FULL_45_11b</name>
    <dbReference type="NCBI Taxonomy" id="1797282"/>
    <lineage>
        <taxon>Bacteria</taxon>
        <taxon>Candidatus Anderseniibacteriota</taxon>
    </lineage>
</organism>
<reference evidence="1 2" key="1">
    <citation type="journal article" date="2016" name="Nat. Commun.">
        <title>Thousands of microbial genomes shed light on interconnected biogeochemical processes in an aquifer system.</title>
        <authorList>
            <person name="Anantharaman K."/>
            <person name="Brown C.T."/>
            <person name="Hug L.A."/>
            <person name="Sharon I."/>
            <person name="Castelle C.J."/>
            <person name="Probst A.J."/>
            <person name="Thomas B.C."/>
            <person name="Singh A."/>
            <person name="Wilkins M.J."/>
            <person name="Karaoz U."/>
            <person name="Brodie E.L."/>
            <person name="Williams K.H."/>
            <person name="Hubbard S.S."/>
            <person name="Banfield J.F."/>
        </authorList>
    </citation>
    <scope>NUCLEOTIDE SEQUENCE [LARGE SCALE GENOMIC DNA]</scope>
</reference>
<dbReference type="Proteomes" id="UP000177941">
    <property type="component" value="Unassembled WGS sequence"/>
</dbReference>
<proteinExistence type="predicted"/>
<gene>
    <name evidence="1" type="ORF">A3E36_00500</name>
</gene>